<dbReference type="AlphaFoldDB" id="A0A511N304"/>
<accession>A0A511N304</accession>
<dbReference type="SMART" id="SM00829">
    <property type="entry name" value="PKS_ER"/>
    <property type="match status" value="1"/>
</dbReference>
<dbReference type="InterPro" id="IPR020843">
    <property type="entry name" value="ER"/>
</dbReference>
<dbReference type="PANTHER" id="PTHR11695">
    <property type="entry name" value="ALCOHOL DEHYDROGENASE RELATED"/>
    <property type="match status" value="1"/>
</dbReference>
<dbReference type="PANTHER" id="PTHR11695:SF294">
    <property type="entry name" value="RETICULON-4-INTERACTING PROTEIN 1, MITOCHONDRIAL"/>
    <property type="match status" value="1"/>
</dbReference>
<keyword evidence="3" id="KW-1185">Reference proteome</keyword>
<gene>
    <name evidence="2" type="ORF">DC3_28680</name>
</gene>
<dbReference type="SUPFAM" id="SSF50129">
    <property type="entry name" value="GroES-like"/>
    <property type="match status" value="1"/>
</dbReference>
<dbReference type="Proteomes" id="UP000321306">
    <property type="component" value="Unassembled WGS sequence"/>
</dbReference>
<dbReference type="CDD" id="cd08267">
    <property type="entry name" value="MDR1"/>
    <property type="match status" value="1"/>
</dbReference>
<comment type="caution">
    <text evidence="2">The sequence shown here is derived from an EMBL/GenBank/DDBJ whole genome shotgun (WGS) entry which is preliminary data.</text>
</comment>
<dbReference type="Gene3D" id="3.40.50.720">
    <property type="entry name" value="NAD(P)-binding Rossmann-like Domain"/>
    <property type="match status" value="1"/>
</dbReference>
<dbReference type="InterPro" id="IPR050700">
    <property type="entry name" value="YIM1/Zinc_Alcohol_DH_Fams"/>
</dbReference>
<evidence type="ECO:0000313" key="2">
    <source>
        <dbReference type="EMBL" id="GEM47233.1"/>
    </source>
</evidence>
<evidence type="ECO:0000259" key="1">
    <source>
        <dbReference type="SMART" id="SM00829"/>
    </source>
</evidence>
<protein>
    <submittedName>
        <fullName evidence="2">Alcohol dehydrogenase</fullName>
    </submittedName>
</protein>
<dbReference type="Pfam" id="PF13602">
    <property type="entry name" value="ADH_zinc_N_2"/>
    <property type="match status" value="1"/>
</dbReference>
<dbReference type="RefSeq" id="WP_222594767.1">
    <property type="nucleotide sequence ID" value="NZ_BJXB01000012.1"/>
</dbReference>
<dbReference type="InterPro" id="IPR036291">
    <property type="entry name" value="NAD(P)-bd_dom_sf"/>
</dbReference>
<name>A0A511N304_DEIC1</name>
<dbReference type="InterPro" id="IPR011032">
    <property type="entry name" value="GroES-like_sf"/>
</dbReference>
<reference evidence="2 3" key="1">
    <citation type="submission" date="2019-07" db="EMBL/GenBank/DDBJ databases">
        <title>Whole genome shotgun sequence of Deinococcus cellulosilyticus NBRC 106333.</title>
        <authorList>
            <person name="Hosoyama A."/>
            <person name="Uohara A."/>
            <person name="Ohji S."/>
            <person name="Ichikawa N."/>
        </authorList>
    </citation>
    <scope>NUCLEOTIDE SEQUENCE [LARGE SCALE GENOMIC DNA]</scope>
    <source>
        <strain evidence="2 3">NBRC 106333</strain>
    </source>
</reference>
<dbReference type="InterPro" id="IPR013154">
    <property type="entry name" value="ADH-like_N"/>
</dbReference>
<sequence length="341" mass="36382">MTTTQNPSISTSARTMKAVVREEYGPPDVLRLTDVPRPEPEDNEVLIKIHATTVTSADCRMRALKTPAGFGLIMRLVSGVNRPRQPVLGVEFAGEIEKVGKNVTRFRAGDRVFGMTGMGMGCHAQYRCLPETGALAHIASNLTHEQAASLPFGGTTALDFFRRGKLKAGDRVLINGASGAVGVAAVQLAHHFGAEVTAVCSGANANLVRSLGAHRVIDYTRADFASTGETYDLIMDTVGTAPFARSKPALRKGGRLLLVLATLAQMLSGPWQGMTSGIKVIAGPTTERQEDVQLLAKLAQEGKLKPVIDRQYSLDQIAAAHHYADTGRKRGSVVVTVSHSS</sequence>
<dbReference type="EMBL" id="BJXB01000012">
    <property type="protein sequence ID" value="GEM47233.1"/>
    <property type="molecule type" value="Genomic_DNA"/>
</dbReference>
<dbReference type="GO" id="GO:0016491">
    <property type="term" value="F:oxidoreductase activity"/>
    <property type="evidence" value="ECO:0007669"/>
    <property type="project" value="InterPro"/>
</dbReference>
<evidence type="ECO:0000313" key="3">
    <source>
        <dbReference type="Proteomes" id="UP000321306"/>
    </source>
</evidence>
<dbReference type="Gene3D" id="3.90.180.10">
    <property type="entry name" value="Medium-chain alcohol dehydrogenases, catalytic domain"/>
    <property type="match status" value="1"/>
</dbReference>
<proteinExistence type="predicted"/>
<organism evidence="2 3">
    <name type="scientific">Deinococcus cellulosilyticus (strain DSM 18568 / NBRC 106333 / KACC 11606 / 5516J-15)</name>
    <dbReference type="NCBI Taxonomy" id="1223518"/>
    <lineage>
        <taxon>Bacteria</taxon>
        <taxon>Thermotogati</taxon>
        <taxon>Deinococcota</taxon>
        <taxon>Deinococci</taxon>
        <taxon>Deinococcales</taxon>
        <taxon>Deinococcaceae</taxon>
        <taxon>Deinococcus</taxon>
    </lineage>
</organism>
<dbReference type="Pfam" id="PF08240">
    <property type="entry name" value="ADH_N"/>
    <property type="match status" value="1"/>
</dbReference>
<feature type="domain" description="Enoyl reductase (ER)" evidence="1">
    <location>
        <begin position="25"/>
        <end position="335"/>
    </location>
</feature>
<dbReference type="SUPFAM" id="SSF51735">
    <property type="entry name" value="NAD(P)-binding Rossmann-fold domains"/>
    <property type="match status" value="1"/>
</dbReference>